<evidence type="ECO:0000313" key="3">
    <source>
        <dbReference type="EMBL" id="CAH9115688.1"/>
    </source>
</evidence>
<organism evidence="3 4">
    <name type="scientific">Cuscuta epithymum</name>
    <dbReference type="NCBI Taxonomy" id="186058"/>
    <lineage>
        <taxon>Eukaryota</taxon>
        <taxon>Viridiplantae</taxon>
        <taxon>Streptophyta</taxon>
        <taxon>Embryophyta</taxon>
        <taxon>Tracheophyta</taxon>
        <taxon>Spermatophyta</taxon>
        <taxon>Magnoliopsida</taxon>
        <taxon>eudicotyledons</taxon>
        <taxon>Gunneridae</taxon>
        <taxon>Pentapetalae</taxon>
        <taxon>asterids</taxon>
        <taxon>lamiids</taxon>
        <taxon>Solanales</taxon>
        <taxon>Convolvulaceae</taxon>
        <taxon>Cuscuteae</taxon>
        <taxon>Cuscuta</taxon>
        <taxon>Cuscuta subgen. Cuscuta</taxon>
    </lineage>
</organism>
<accession>A0AAV0E5B7</accession>
<feature type="compositionally biased region" description="Basic residues" evidence="1">
    <location>
        <begin position="492"/>
        <end position="504"/>
    </location>
</feature>
<feature type="compositionally biased region" description="Low complexity" evidence="1">
    <location>
        <begin position="437"/>
        <end position="448"/>
    </location>
</feature>
<proteinExistence type="predicted"/>
<sequence length="524" mass="58994">MARKKQGGGEESSSRITRSAASFNVLQDLDDDLDDFPILNSGILGKKQAVDAQQRIGSTGPGTVVKDMPVHPPVNKKQSVKTMVVPGSSVKVDLPKVLTGNIVVPVAADPAVTKVIAGNPDSNFGAITMNENTKKPWSTLFKDNRAPSHGIKLKFVPPKGNFLDLSNRVMPSMVDMWGYCLVGCFTGRFPGLKAIHELKFKWGVKCQIRSHDKGWVIFKFQTDADRMKVLNEGPYTIFGKLLMLKVLSEDFTFDDEEFLKVPIWVKFPHLPMKLWNKDAMSEVASMVGVPLTTDLITQERSNHNFARVLIEVDVSKPPPLSFPIRLPSHKVIKQLVVYETFPNFCFHCKEYGHNPFICKKLHEKEVKEKNDFEEKDVYAATSQVIVTNEEKTKEVKIGELKMGELIESLETVLREEEARTAVSMTELDVPDSQTENATAKPAATLLPTSISGEEKSSKMDEVHLDSDTDEKGDTTDSENQYQTEEEPDQEHHFKKTTKKSRRRKGETDEKYKRRLGRMIGRKIK</sequence>
<gene>
    <name evidence="3" type="ORF">CEPIT_LOCUS21195</name>
</gene>
<name>A0AAV0E5B7_9ASTE</name>
<feature type="region of interest" description="Disordered" evidence="1">
    <location>
        <begin position="424"/>
        <end position="524"/>
    </location>
</feature>
<keyword evidence="4" id="KW-1185">Reference proteome</keyword>
<dbReference type="InterPro" id="IPR040256">
    <property type="entry name" value="At4g02000-like"/>
</dbReference>
<dbReference type="Pfam" id="PF14111">
    <property type="entry name" value="DUF4283"/>
    <property type="match status" value="1"/>
</dbReference>
<evidence type="ECO:0000259" key="2">
    <source>
        <dbReference type="Pfam" id="PF14111"/>
    </source>
</evidence>
<feature type="compositionally biased region" description="Basic residues" evidence="1">
    <location>
        <begin position="512"/>
        <end position="524"/>
    </location>
</feature>
<feature type="domain" description="DUF4283" evidence="2">
    <location>
        <begin position="176"/>
        <end position="254"/>
    </location>
</feature>
<dbReference type="InterPro" id="IPR025558">
    <property type="entry name" value="DUF4283"/>
</dbReference>
<dbReference type="PANTHER" id="PTHR31286:SF168">
    <property type="entry name" value="DUF4283 DOMAIN-CONTAINING PROTEIN"/>
    <property type="match status" value="1"/>
</dbReference>
<evidence type="ECO:0000313" key="4">
    <source>
        <dbReference type="Proteomes" id="UP001152523"/>
    </source>
</evidence>
<dbReference type="EMBL" id="CAMAPF010000249">
    <property type="protein sequence ID" value="CAH9115688.1"/>
    <property type="molecule type" value="Genomic_DNA"/>
</dbReference>
<protein>
    <recommendedName>
        <fullName evidence="2">DUF4283 domain-containing protein</fullName>
    </recommendedName>
</protein>
<reference evidence="3" key="1">
    <citation type="submission" date="2022-07" db="EMBL/GenBank/DDBJ databases">
        <authorList>
            <person name="Macas J."/>
            <person name="Novak P."/>
            <person name="Neumann P."/>
        </authorList>
    </citation>
    <scope>NUCLEOTIDE SEQUENCE</scope>
</reference>
<feature type="compositionally biased region" description="Basic and acidic residues" evidence="1">
    <location>
        <begin position="452"/>
        <end position="474"/>
    </location>
</feature>
<comment type="caution">
    <text evidence="3">The sequence shown here is derived from an EMBL/GenBank/DDBJ whole genome shotgun (WGS) entry which is preliminary data.</text>
</comment>
<dbReference type="PANTHER" id="PTHR31286">
    <property type="entry name" value="GLYCINE-RICH CELL WALL STRUCTURAL PROTEIN 1.8-LIKE"/>
    <property type="match status" value="1"/>
</dbReference>
<evidence type="ECO:0000256" key="1">
    <source>
        <dbReference type="SAM" id="MobiDB-lite"/>
    </source>
</evidence>
<dbReference type="AlphaFoldDB" id="A0AAV0E5B7"/>
<dbReference type="Proteomes" id="UP001152523">
    <property type="component" value="Unassembled WGS sequence"/>
</dbReference>